<gene>
    <name evidence="1" type="ORF">ACFSR1_15880</name>
</gene>
<evidence type="ECO:0000313" key="2">
    <source>
        <dbReference type="Proteomes" id="UP001597319"/>
    </source>
</evidence>
<evidence type="ECO:0008006" key="3">
    <source>
        <dbReference type="Google" id="ProtNLM"/>
    </source>
</evidence>
<proteinExistence type="predicted"/>
<dbReference type="RefSeq" id="WP_378294002.1">
    <property type="nucleotide sequence ID" value="NZ_JBHULE010000019.1"/>
</dbReference>
<dbReference type="Proteomes" id="UP001597319">
    <property type="component" value="Unassembled WGS sequence"/>
</dbReference>
<dbReference type="EMBL" id="JBHULE010000019">
    <property type="protein sequence ID" value="MFD2564159.1"/>
    <property type="molecule type" value="Genomic_DNA"/>
</dbReference>
<protein>
    <recommendedName>
        <fullName evidence="3">DUF4375 domain-containing protein</fullName>
    </recommendedName>
</protein>
<name>A0ABW5LI41_9FLAO</name>
<keyword evidence="2" id="KW-1185">Reference proteome</keyword>
<sequence>MSNVEKLTKTMENQDKIIENIVEIHKSDVSLEEMEYFIKYIHIGPSKNYGAYNFCQSLSDYHEYFGKAGFNFSEEKIEQVFQHLMFRYPDKIYKTNDGFKVLNEFKPNLNFESVIFKTINYYKSKM</sequence>
<comment type="caution">
    <text evidence="1">The sequence shown here is derived from an EMBL/GenBank/DDBJ whole genome shotgun (WGS) entry which is preliminary data.</text>
</comment>
<accession>A0ABW5LI41</accession>
<reference evidence="2" key="1">
    <citation type="journal article" date="2019" name="Int. J. Syst. Evol. Microbiol.">
        <title>The Global Catalogue of Microorganisms (GCM) 10K type strain sequencing project: providing services to taxonomists for standard genome sequencing and annotation.</title>
        <authorList>
            <consortium name="The Broad Institute Genomics Platform"/>
            <consortium name="The Broad Institute Genome Sequencing Center for Infectious Disease"/>
            <person name="Wu L."/>
            <person name="Ma J."/>
        </authorList>
    </citation>
    <scope>NUCLEOTIDE SEQUENCE [LARGE SCALE GENOMIC DNA]</scope>
    <source>
        <strain evidence="2">KCTC 52274</strain>
    </source>
</reference>
<organism evidence="1 2">
    <name type="scientific">Aquimarina rubra</name>
    <dbReference type="NCBI Taxonomy" id="1920033"/>
    <lineage>
        <taxon>Bacteria</taxon>
        <taxon>Pseudomonadati</taxon>
        <taxon>Bacteroidota</taxon>
        <taxon>Flavobacteriia</taxon>
        <taxon>Flavobacteriales</taxon>
        <taxon>Flavobacteriaceae</taxon>
        <taxon>Aquimarina</taxon>
    </lineage>
</organism>
<evidence type="ECO:0000313" key="1">
    <source>
        <dbReference type="EMBL" id="MFD2564159.1"/>
    </source>
</evidence>